<dbReference type="EMBL" id="BAAANS010000010">
    <property type="protein sequence ID" value="GAA2093513.1"/>
    <property type="molecule type" value="Genomic_DNA"/>
</dbReference>
<gene>
    <name evidence="3" type="ORF">GCM10009759_20170</name>
</gene>
<dbReference type="RefSeq" id="WP_344551607.1">
    <property type="nucleotide sequence ID" value="NZ_BAAANS010000010.1"/>
</dbReference>
<dbReference type="PROSITE" id="PS51257">
    <property type="entry name" value="PROKAR_LIPOPROTEIN"/>
    <property type="match status" value="1"/>
</dbReference>
<evidence type="ECO:0008006" key="5">
    <source>
        <dbReference type="Google" id="ProtNLM"/>
    </source>
</evidence>
<sequence>MTGRQPFAARALFATAALGIALTLAACDPDGTEDAAASPSAAPSTARPTASAHPGAPKSSPAVPAPPSTDAPPSRSASPRDPGAKHTLTEARTAGALTLGTGTAQLSDVPVDPGEMRDGMHLVEANYVNADGGSGRPVLFVGVDNVPEEPSVRREHLWRGLLQYAVGEGSTGNYGPSATYPAGPLGGNLECVPLDSGAMCGWVDSWTAAVALFPTTAPADAAEQFLAMREAIEH</sequence>
<keyword evidence="2" id="KW-0732">Signal</keyword>
<evidence type="ECO:0000313" key="3">
    <source>
        <dbReference type="EMBL" id="GAA2093513.1"/>
    </source>
</evidence>
<comment type="caution">
    <text evidence="3">The sequence shown here is derived from an EMBL/GenBank/DDBJ whole genome shotgun (WGS) entry which is preliminary data.</text>
</comment>
<protein>
    <recommendedName>
        <fullName evidence="5">Lipoprotein</fullName>
    </recommendedName>
</protein>
<name>A0ABN2WIT2_9ACTN</name>
<keyword evidence="4" id="KW-1185">Reference proteome</keyword>
<feature type="compositionally biased region" description="Low complexity" evidence="1">
    <location>
        <begin position="71"/>
        <end position="81"/>
    </location>
</feature>
<organism evidence="3 4">
    <name type="scientific">Kitasatospora saccharophila</name>
    <dbReference type="NCBI Taxonomy" id="407973"/>
    <lineage>
        <taxon>Bacteria</taxon>
        <taxon>Bacillati</taxon>
        <taxon>Actinomycetota</taxon>
        <taxon>Actinomycetes</taxon>
        <taxon>Kitasatosporales</taxon>
        <taxon>Streptomycetaceae</taxon>
        <taxon>Kitasatospora</taxon>
    </lineage>
</organism>
<dbReference type="Proteomes" id="UP001500897">
    <property type="component" value="Unassembled WGS sequence"/>
</dbReference>
<feature type="region of interest" description="Disordered" evidence="1">
    <location>
        <begin position="29"/>
        <end position="85"/>
    </location>
</feature>
<feature type="signal peptide" evidence="2">
    <location>
        <begin position="1"/>
        <end position="26"/>
    </location>
</feature>
<proteinExistence type="predicted"/>
<feature type="chain" id="PRO_5045040904" description="Lipoprotein" evidence="2">
    <location>
        <begin position="27"/>
        <end position="234"/>
    </location>
</feature>
<evidence type="ECO:0000256" key="2">
    <source>
        <dbReference type="SAM" id="SignalP"/>
    </source>
</evidence>
<feature type="compositionally biased region" description="Low complexity" evidence="1">
    <location>
        <begin position="35"/>
        <end position="62"/>
    </location>
</feature>
<reference evidence="3 4" key="1">
    <citation type="journal article" date="2019" name="Int. J. Syst. Evol. Microbiol.">
        <title>The Global Catalogue of Microorganisms (GCM) 10K type strain sequencing project: providing services to taxonomists for standard genome sequencing and annotation.</title>
        <authorList>
            <consortium name="The Broad Institute Genomics Platform"/>
            <consortium name="The Broad Institute Genome Sequencing Center for Infectious Disease"/>
            <person name="Wu L."/>
            <person name="Ma J."/>
        </authorList>
    </citation>
    <scope>NUCLEOTIDE SEQUENCE [LARGE SCALE GENOMIC DNA]</scope>
    <source>
        <strain evidence="3 4">JCM 14559</strain>
    </source>
</reference>
<evidence type="ECO:0000313" key="4">
    <source>
        <dbReference type="Proteomes" id="UP001500897"/>
    </source>
</evidence>
<evidence type="ECO:0000256" key="1">
    <source>
        <dbReference type="SAM" id="MobiDB-lite"/>
    </source>
</evidence>
<accession>A0ABN2WIT2</accession>